<dbReference type="InterPro" id="IPR016163">
    <property type="entry name" value="Ald_DH_C"/>
</dbReference>
<dbReference type="Proteomes" id="UP001165060">
    <property type="component" value="Unassembled WGS sequence"/>
</dbReference>
<dbReference type="InterPro" id="IPR050740">
    <property type="entry name" value="Aldehyde_DH_Superfamily"/>
</dbReference>
<dbReference type="Gene3D" id="3.40.309.10">
    <property type="entry name" value="Aldehyde Dehydrogenase, Chain A, domain 2"/>
    <property type="match status" value="1"/>
</dbReference>
<dbReference type="InterPro" id="IPR015590">
    <property type="entry name" value="Aldehyde_DH_dom"/>
</dbReference>
<evidence type="ECO:0000313" key="8">
    <source>
        <dbReference type="EMBL" id="GMI41947.1"/>
    </source>
</evidence>
<dbReference type="InterPro" id="IPR029510">
    <property type="entry name" value="Ald_DH_CS_GLU"/>
</dbReference>
<dbReference type="InterPro" id="IPR016160">
    <property type="entry name" value="Ald_DH_CS_CYS"/>
</dbReference>
<evidence type="ECO:0000256" key="4">
    <source>
        <dbReference type="ARBA" id="ARBA00030806"/>
    </source>
</evidence>
<gene>
    <name evidence="8" type="ORF">TeGR_g1896</name>
</gene>
<evidence type="ECO:0000256" key="6">
    <source>
        <dbReference type="RuleBase" id="RU003345"/>
    </source>
</evidence>
<dbReference type="InterPro" id="IPR016162">
    <property type="entry name" value="Ald_DH_N"/>
</dbReference>
<dbReference type="EMBL" id="BRYB01001039">
    <property type="protein sequence ID" value="GMI41947.1"/>
    <property type="molecule type" value="Genomic_DNA"/>
</dbReference>
<accession>A0ABQ6N684</accession>
<feature type="domain" description="Aldehyde dehydrogenase" evidence="7">
    <location>
        <begin position="43"/>
        <end position="516"/>
    </location>
</feature>
<protein>
    <recommendedName>
        <fullName evidence="2">Succinate-semialdehyde dehydrogenase, mitochondrial</fullName>
        <ecNumber evidence="1">1.2.1.24</ecNumber>
    </recommendedName>
    <alternativeName>
        <fullName evidence="4">NAD(+)-dependent succinic semialdehyde dehydrogenase</fullName>
    </alternativeName>
</protein>
<proteinExistence type="inferred from homology"/>
<dbReference type="Pfam" id="PF00171">
    <property type="entry name" value="Aldedh"/>
    <property type="match status" value="1"/>
</dbReference>
<dbReference type="PANTHER" id="PTHR43353">
    <property type="entry name" value="SUCCINATE-SEMIALDEHYDE DEHYDROGENASE, MITOCHONDRIAL"/>
    <property type="match status" value="1"/>
</dbReference>
<evidence type="ECO:0000256" key="1">
    <source>
        <dbReference type="ARBA" id="ARBA00013051"/>
    </source>
</evidence>
<dbReference type="InterPro" id="IPR016161">
    <property type="entry name" value="Ald_DH/histidinol_DH"/>
</dbReference>
<keyword evidence="9" id="KW-1185">Reference proteome</keyword>
<evidence type="ECO:0000256" key="3">
    <source>
        <dbReference type="ARBA" id="ARBA00023002"/>
    </source>
</evidence>
<dbReference type="SUPFAM" id="SSF53720">
    <property type="entry name" value="ALDH-like"/>
    <property type="match status" value="1"/>
</dbReference>
<dbReference type="PANTHER" id="PTHR43353:SF5">
    <property type="entry name" value="SUCCINATE-SEMIALDEHYDE DEHYDROGENASE, MITOCHONDRIAL"/>
    <property type="match status" value="1"/>
</dbReference>
<evidence type="ECO:0000313" key="9">
    <source>
        <dbReference type="Proteomes" id="UP001165060"/>
    </source>
</evidence>
<organism evidence="8 9">
    <name type="scientific">Tetraparma gracilis</name>
    <dbReference type="NCBI Taxonomy" id="2962635"/>
    <lineage>
        <taxon>Eukaryota</taxon>
        <taxon>Sar</taxon>
        <taxon>Stramenopiles</taxon>
        <taxon>Ochrophyta</taxon>
        <taxon>Bolidophyceae</taxon>
        <taxon>Parmales</taxon>
        <taxon>Triparmaceae</taxon>
        <taxon>Tetraparma</taxon>
    </lineage>
</organism>
<evidence type="ECO:0000259" key="7">
    <source>
        <dbReference type="Pfam" id="PF00171"/>
    </source>
</evidence>
<comment type="caution">
    <text evidence="8">The sequence shown here is derived from an EMBL/GenBank/DDBJ whole genome shotgun (WGS) entry which is preliminary data.</text>
</comment>
<feature type="active site" evidence="5">
    <location>
        <position position="292"/>
    </location>
</feature>
<comment type="similarity">
    <text evidence="6">Belongs to the aldehyde dehydrogenase family.</text>
</comment>
<evidence type="ECO:0000256" key="2">
    <source>
        <dbReference type="ARBA" id="ARBA00019842"/>
    </source>
</evidence>
<evidence type="ECO:0000256" key="5">
    <source>
        <dbReference type="PROSITE-ProRule" id="PRU10007"/>
    </source>
</evidence>
<sequence length="519" mass="53467">MLARALPPRRLLSSSSPIAPFLSGESPLLPPSQVSLSADTFTNSFPVLSPASNEVLCHVKVQSHATVSAELTATIASQAASFPSLAATSSVHRSSLLSAWSASLRAHLPSLALLMTLESGKPLRESRGELAYSLSYLDFYAGSPLRPSGAGGGTLIPSPFSSPPSAAARGALSAVNAPVGACGFITPWNFPLAMLARKAAPALACGCPAVAKPSEHTPLTALAFESLARASGIPPSAFSVFALPRSQSELFGAVVCADPAVKKLSFTGSTAVGRRLAGAAAAAPVVKRLSLELGGNAPFVVCEDADVSIAVRAAVDSKFRNAGQTCVCSDRFLVHGSVHDEFVGRLKEAVEKLTTGEGVDDPDVGPLINPEAVKLMEERVASAVAGGATLVTGGKPLDIGGGNFFAPTILADLPVTADCFRHENFGPVVAISRFGTDDEALEAIRGSSDAGLASYVMSESYRRIDKYVAALNFGIVGINEGIISNASSPFGGVGSSGIGREGSEEGVKEYLYTKYVYRG</sequence>
<reference evidence="8 9" key="1">
    <citation type="journal article" date="2023" name="Commun. Biol.">
        <title>Genome analysis of Parmales, the sister group of diatoms, reveals the evolutionary specialization of diatoms from phago-mixotrophs to photoautotrophs.</title>
        <authorList>
            <person name="Ban H."/>
            <person name="Sato S."/>
            <person name="Yoshikawa S."/>
            <person name="Yamada K."/>
            <person name="Nakamura Y."/>
            <person name="Ichinomiya M."/>
            <person name="Sato N."/>
            <person name="Blanc-Mathieu R."/>
            <person name="Endo H."/>
            <person name="Kuwata A."/>
            <person name="Ogata H."/>
        </authorList>
    </citation>
    <scope>NUCLEOTIDE SEQUENCE [LARGE SCALE GENOMIC DNA]</scope>
</reference>
<dbReference type="PROSITE" id="PS00687">
    <property type="entry name" value="ALDEHYDE_DEHYDR_GLU"/>
    <property type="match status" value="1"/>
</dbReference>
<dbReference type="PROSITE" id="PS00070">
    <property type="entry name" value="ALDEHYDE_DEHYDR_CYS"/>
    <property type="match status" value="1"/>
</dbReference>
<dbReference type="Gene3D" id="3.40.605.10">
    <property type="entry name" value="Aldehyde Dehydrogenase, Chain A, domain 1"/>
    <property type="match status" value="1"/>
</dbReference>
<name>A0ABQ6N684_9STRA</name>
<dbReference type="EC" id="1.2.1.24" evidence="1"/>
<keyword evidence="3 6" id="KW-0560">Oxidoreductase</keyword>